<feature type="region of interest" description="Disordered" evidence="5">
    <location>
        <begin position="266"/>
        <end position="291"/>
    </location>
</feature>
<feature type="transmembrane region" description="Helical" evidence="6">
    <location>
        <begin position="641"/>
        <end position="665"/>
    </location>
</feature>
<protein>
    <submittedName>
        <fullName evidence="9">G-protein coupled receptor Mth2</fullName>
    </submittedName>
</protein>
<feature type="domain" description="G-protein coupled receptors family 2 profile 2" evidence="8">
    <location>
        <begin position="526"/>
        <end position="802"/>
    </location>
</feature>
<dbReference type="PANTHER" id="PTHR47154">
    <property type="entry name" value="G-PROTEIN COUPLED RECEPTOR MTH-RELATED"/>
    <property type="match status" value="1"/>
</dbReference>
<comment type="caution">
    <text evidence="9">The sequence shown here is derived from an EMBL/GenBank/DDBJ whole genome shotgun (WGS) entry which is preliminary data.</text>
</comment>
<dbReference type="Proteomes" id="UP001219518">
    <property type="component" value="Unassembled WGS sequence"/>
</dbReference>
<name>A0AAE1L8L4_9NEOP</name>
<evidence type="ECO:0000256" key="1">
    <source>
        <dbReference type="ARBA" id="ARBA00004141"/>
    </source>
</evidence>
<evidence type="ECO:0000256" key="5">
    <source>
        <dbReference type="SAM" id="MobiDB-lite"/>
    </source>
</evidence>
<evidence type="ECO:0000259" key="8">
    <source>
        <dbReference type="PROSITE" id="PS50261"/>
    </source>
</evidence>
<dbReference type="GO" id="GO:0005886">
    <property type="term" value="C:plasma membrane"/>
    <property type="evidence" value="ECO:0007669"/>
    <property type="project" value="TreeGrafter"/>
</dbReference>
<feature type="transmembrane region" description="Helical" evidence="6">
    <location>
        <begin position="595"/>
        <end position="620"/>
    </location>
</feature>
<feature type="transmembrane region" description="Helical" evidence="6">
    <location>
        <begin position="779"/>
        <end position="800"/>
    </location>
</feature>
<evidence type="ECO:0000256" key="7">
    <source>
        <dbReference type="SAM" id="SignalP"/>
    </source>
</evidence>
<dbReference type="InterPro" id="IPR017981">
    <property type="entry name" value="GPCR_2-like_7TM"/>
</dbReference>
<sequence>MCPRGLSLGVSLGAVLLVLPAALLPAEGVLAQGLQYDEVPDDDVETFQLNLTAPADADAAAVPTPSTARKCCPPGLSMYRVNAPGCDNQVTCRITDSSSSILWSLQPGGAAGQYGFPTSCPRERCHLVLLDNATEAEARAVPYCVDHLAETDLSGQVVDRVMAGMACVQGAVFEGGTRMGRLKASGDPSAPPAPLVPLRKCCPVHQWYDLASRACIGLQDGADDEADNAVSTTWAPPADYDRQQQAVLALFRRVFHKNLTALVDMSVGPPECERPSRPPERDQTDEEKDEQYEHTALLDVAVFDVPWDEQLVDEHGVLTLSPAALRGASEDAPWRLRPGDYCVDDAGSAGTLAVKACLGKAEAAARHLCQRFGCFRKCCPHHEYFKPVSGGHACVPRPATPDPDKPPLRPEVHDPPAVNLSDADAYVPRSAQELVDDAYQRFVADQRPHQVTFSSVVYNVCPDFRFRLDDNSDVWFFDRMGAVYQPSWPEIVHTEYCLDDSEEHDNLSVLVCLSEMDPTQVEENTRISVIAIGLLISCVFLALTLLTYSCLPALQNLHGKTLMCHVSSLLVAYLILALTQMLTKPVFLQNEWICTVIGNCVLFTFLSAFSWLNVMCFDIWRTFGGMTSTRTVKRSSASRRFRWYCAYAWGLSSLITAVCITVDQWPGNDKSVFRPQIGDGSCWFRTEPFEQAYGILIFFVGPLLVQTCSNVVLFVLTVLNYSRIKSEINRMHTASNSRKVKKFQADSNKLKMNVKLFVVMGVTWVLELVSTFFPREHAVFYLSDAANALQGVMIFAIFVLKRKVVRSLAVRLGRAPPPATYSANPSVNADCRLATGLAVRGKTISTNTLFTSDFRSTASRAETAQ</sequence>
<evidence type="ECO:0000313" key="10">
    <source>
        <dbReference type="Proteomes" id="UP001219518"/>
    </source>
</evidence>
<keyword evidence="3 6" id="KW-1133">Transmembrane helix</keyword>
<evidence type="ECO:0000256" key="4">
    <source>
        <dbReference type="ARBA" id="ARBA00023136"/>
    </source>
</evidence>
<comment type="subcellular location">
    <subcellularLocation>
        <location evidence="1">Membrane</location>
        <topology evidence="1">Multi-pass membrane protein</topology>
    </subcellularLocation>
</comment>
<dbReference type="AlphaFoldDB" id="A0AAE1L8L4"/>
<keyword evidence="2 6" id="KW-0812">Transmembrane</keyword>
<keyword evidence="7" id="KW-0732">Signal</keyword>
<feature type="transmembrane region" description="Helical" evidence="6">
    <location>
        <begin position="527"/>
        <end position="550"/>
    </location>
</feature>
<feature type="chain" id="PRO_5041952622" evidence="7">
    <location>
        <begin position="32"/>
        <end position="865"/>
    </location>
</feature>
<evidence type="ECO:0000313" key="9">
    <source>
        <dbReference type="EMBL" id="KAK3908962.1"/>
    </source>
</evidence>
<dbReference type="PROSITE" id="PS50261">
    <property type="entry name" value="G_PROTEIN_RECEP_F2_4"/>
    <property type="match status" value="1"/>
</dbReference>
<dbReference type="InterPro" id="IPR000832">
    <property type="entry name" value="GPCR_2_secretin-like"/>
</dbReference>
<proteinExistence type="predicted"/>
<feature type="signal peptide" evidence="7">
    <location>
        <begin position="1"/>
        <end position="31"/>
    </location>
</feature>
<dbReference type="InterPro" id="IPR051384">
    <property type="entry name" value="Mth_GPCR"/>
</dbReference>
<evidence type="ECO:0000256" key="6">
    <source>
        <dbReference type="SAM" id="Phobius"/>
    </source>
</evidence>
<gene>
    <name evidence="9" type="ORF">KUF71_019218</name>
</gene>
<dbReference type="Gene3D" id="1.20.1070.10">
    <property type="entry name" value="Rhodopsin 7-helix transmembrane proteins"/>
    <property type="match status" value="1"/>
</dbReference>
<feature type="compositionally biased region" description="Basic and acidic residues" evidence="5">
    <location>
        <begin position="271"/>
        <end position="282"/>
    </location>
</feature>
<feature type="transmembrane region" description="Helical" evidence="6">
    <location>
        <begin position="754"/>
        <end position="773"/>
    </location>
</feature>
<dbReference type="SUPFAM" id="SSF81321">
    <property type="entry name" value="Family A G protein-coupled receptor-like"/>
    <property type="match status" value="1"/>
</dbReference>
<dbReference type="GO" id="GO:0008528">
    <property type="term" value="F:G protein-coupled peptide receptor activity"/>
    <property type="evidence" value="ECO:0007669"/>
    <property type="project" value="TreeGrafter"/>
</dbReference>
<organism evidence="9 10">
    <name type="scientific">Frankliniella fusca</name>
    <dbReference type="NCBI Taxonomy" id="407009"/>
    <lineage>
        <taxon>Eukaryota</taxon>
        <taxon>Metazoa</taxon>
        <taxon>Ecdysozoa</taxon>
        <taxon>Arthropoda</taxon>
        <taxon>Hexapoda</taxon>
        <taxon>Insecta</taxon>
        <taxon>Pterygota</taxon>
        <taxon>Neoptera</taxon>
        <taxon>Paraneoptera</taxon>
        <taxon>Thysanoptera</taxon>
        <taxon>Terebrantia</taxon>
        <taxon>Thripoidea</taxon>
        <taxon>Thripidae</taxon>
        <taxon>Frankliniella</taxon>
    </lineage>
</organism>
<keyword evidence="4 6" id="KW-0472">Membrane</keyword>
<accession>A0AAE1L8L4</accession>
<feature type="transmembrane region" description="Helical" evidence="6">
    <location>
        <begin position="562"/>
        <end position="583"/>
    </location>
</feature>
<dbReference type="Pfam" id="PF00002">
    <property type="entry name" value="7tm_2"/>
    <property type="match status" value="1"/>
</dbReference>
<dbReference type="EMBL" id="JAHWGI010000083">
    <property type="protein sequence ID" value="KAK3908962.1"/>
    <property type="molecule type" value="Genomic_DNA"/>
</dbReference>
<reference evidence="9" key="2">
    <citation type="journal article" date="2023" name="BMC Genomics">
        <title>Pest status, molecular evolution, and epigenetic factors derived from the genome assembly of Frankliniella fusca, a thysanopteran phytovirus vector.</title>
        <authorList>
            <person name="Catto M.A."/>
            <person name="Labadie P.E."/>
            <person name="Jacobson A.L."/>
            <person name="Kennedy G.G."/>
            <person name="Srinivasan R."/>
            <person name="Hunt B.G."/>
        </authorList>
    </citation>
    <scope>NUCLEOTIDE SEQUENCE</scope>
    <source>
        <strain evidence="9">PL_HMW_Pooled</strain>
    </source>
</reference>
<keyword evidence="10" id="KW-1185">Reference proteome</keyword>
<evidence type="ECO:0000256" key="3">
    <source>
        <dbReference type="ARBA" id="ARBA00022989"/>
    </source>
</evidence>
<dbReference type="GO" id="GO:0007166">
    <property type="term" value="P:cell surface receptor signaling pathway"/>
    <property type="evidence" value="ECO:0007669"/>
    <property type="project" value="InterPro"/>
</dbReference>
<dbReference type="PANTHER" id="PTHR47154:SF2">
    <property type="entry name" value="G-PROTEIN COUPLED RECEPTOR MTH-RELATED"/>
    <property type="match status" value="1"/>
</dbReference>
<keyword evidence="9" id="KW-0675">Receptor</keyword>
<feature type="transmembrane region" description="Helical" evidence="6">
    <location>
        <begin position="693"/>
        <end position="721"/>
    </location>
</feature>
<reference evidence="9" key="1">
    <citation type="submission" date="2021-07" db="EMBL/GenBank/DDBJ databases">
        <authorList>
            <person name="Catto M.A."/>
            <person name="Jacobson A."/>
            <person name="Kennedy G."/>
            <person name="Labadie P."/>
            <person name="Hunt B.G."/>
            <person name="Srinivasan R."/>
        </authorList>
    </citation>
    <scope>NUCLEOTIDE SEQUENCE</scope>
    <source>
        <strain evidence="9">PL_HMW_Pooled</strain>
        <tissue evidence="9">Head</tissue>
    </source>
</reference>
<dbReference type="CDD" id="cd15039">
    <property type="entry name" value="7tmB3_Methuselah-like"/>
    <property type="match status" value="1"/>
</dbReference>
<evidence type="ECO:0000256" key="2">
    <source>
        <dbReference type="ARBA" id="ARBA00022692"/>
    </source>
</evidence>